<protein>
    <submittedName>
        <fullName evidence="1">Uncharacterized protein</fullName>
    </submittedName>
</protein>
<gene>
    <name evidence="1" type="ORF">OHAE_3497</name>
</gene>
<evidence type="ECO:0000313" key="1">
    <source>
        <dbReference type="EMBL" id="SPL63565.1"/>
    </source>
</evidence>
<sequence>MLPERIYSDPVDVDARLQQFSFNRSELLQVAFKTIAERANTIDGIDVATARGTLSYIHGNRHLRLLAISKGYEIKRDKNIELSRNPVTGAMVTYQNVDQACTSRWPKAISAKKTGSAHFIDLAQGALFTEKEAPNAVDLASVQHLNSTAWYFCMSFDEETFSAELSLPAKIKNNNFHGFYERIFIAYKQEWARRSEAASDDEFTDIIPIIHRK</sequence>
<dbReference type="AlphaFoldDB" id="A0A2P9HHH1"/>
<dbReference type="EMBL" id="OOFM01000004">
    <property type="protein sequence ID" value="SPL63565.1"/>
    <property type="molecule type" value="Genomic_DNA"/>
</dbReference>
<dbReference type="Proteomes" id="UP000246073">
    <property type="component" value="Unassembled WGS sequence"/>
</dbReference>
<organism evidence="1 2">
    <name type="scientific">Ochrobactrum soli</name>
    <dbReference type="NCBI Taxonomy" id="2448455"/>
    <lineage>
        <taxon>Bacteria</taxon>
        <taxon>Pseudomonadati</taxon>
        <taxon>Pseudomonadota</taxon>
        <taxon>Alphaproteobacteria</taxon>
        <taxon>Hyphomicrobiales</taxon>
        <taxon>Brucellaceae</taxon>
        <taxon>Brucella/Ochrobactrum group</taxon>
        <taxon>Ochrobactrum</taxon>
    </lineage>
</organism>
<proteinExistence type="predicted"/>
<evidence type="ECO:0000313" key="2">
    <source>
        <dbReference type="Proteomes" id="UP000246073"/>
    </source>
</evidence>
<accession>A0A2P9HHH1</accession>
<reference evidence="2" key="1">
    <citation type="submission" date="2017-12" db="EMBL/GenBank/DDBJ databases">
        <authorList>
            <person name="Diaz M."/>
        </authorList>
    </citation>
    <scope>NUCLEOTIDE SEQUENCE [LARGE SCALE GENOMIC DNA]</scope>
    <source>
        <strain evidence="2">FI11154</strain>
    </source>
</reference>
<name>A0A2P9HHH1_9HYPH</name>